<gene>
    <name evidence="3" type="ORF">PPERSA_10987</name>
</gene>
<dbReference type="AlphaFoldDB" id="A0A0V0QC92"/>
<dbReference type="InParanoid" id="A0A0V0QC92"/>
<protein>
    <recommendedName>
        <fullName evidence="5">Cache domain-containing protein</fullName>
    </recommendedName>
</protein>
<dbReference type="Proteomes" id="UP000054937">
    <property type="component" value="Unassembled WGS sequence"/>
</dbReference>
<accession>A0A0V0QC92</accession>
<evidence type="ECO:0008006" key="5">
    <source>
        <dbReference type="Google" id="ProtNLM"/>
    </source>
</evidence>
<keyword evidence="4" id="KW-1185">Reference proteome</keyword>
<dbReference type="EMBL" id="LDAU01000203">
    <property type="protein sequence ID" value="KRW99868.1"/>
    <property type="molecule type" value="Genomic_DNA"/>
</dbReference>
<reference evidence="3 4" key="1">
    <citation type="journal article" date="2015" name="Sci. Rep.">
        <title>Genome of the facultative scuticociliatosis pathogen Pseudocohnilembus persalinus provides insight into its virulence through horizontal gene transfer.</title>
        <authorList>
            <person name="Xiong J."/>
            <person name="Wang G."/>
            <person name="Cheng J."/>
            <person name="Tian M."/>
            <person name="Pan X."/>
            <person name="Warren A."/>
            <person name="Jiang C."/>
            <person name="Yuan D."/>
            <person name="Miao W."/>
        </authorList>
    </citation>
    <scope>NUCLEOTIDE SEQUENCE [LARGE SCALE GENOMIC DNA]</scope>
    <source>
        <strain evidence="3">36N120E</strain>
    </source>
</reference>
<keyword evidence="2" id="KW-0472">Membrane</keyword>
<evidence type="ECO:0000256" key="2">
    <source>
        <dbReference type="SAM" id="Phobius"/>
    </source>
</evidence>
<keyword evidence="2" id="KW-0812">Transmembrane</keyword>
<keyword evidence="2" id="KW-1133">Transmembrane helix</keyword>
<feature type="region of interest" description="Disordered" evidence="1">
    <location>
        <begin position="1"/>
        <end position="37"/>
    </location>
</feature>
<name>A0A0V0QC92_PSEPJ</name>
<organism evidence="3 4">
    <name type="scientific">Pseudocohnilembus persalinus</name>
    <name type="common">Ciliate</name>
    <dbReference type="NCBI Taxonomy" id="266149"/>
    <lineage>
        <taxon>Eukaryota</taxon>
        <taxon>Sar</taxon>
        <taxon>Alveolata</taxon>
        <taxon>Ciliophora</taxon>
        <taxon>Intramacronucleata</taxon>
        <taxon>Oligohymenophorea</taxon>
        <taxon>Scuticociliatia</taxon>
        <taxon>Philasterida</taxon>
        <taxon>Pseudocohnilembidae</taxon>
        <taxon>Pseudocohnilembus</taxon>
    </lineage>
</organism>
<feature type="transmembrane region" description="Helical" evidence="2">
    <location>
        <begin position="463"/>
        <end position="484"/>
    </location>
</feature>
<sequence length="714" mass="84614">MMFQEEEEDEEDEYQYEYENDENDENDFENNSQNIYEDAFQEEEYEEYDDQDDEYYQQEGEQLENSYYGTQNIDEFSQNQRLYNQNQNQGYLTEETNDSQRGSKILEIQVSENRKRKNNQAKSCCYTFNPSQKLTRQLNIALGHIFISIFFAVAIIILGNIYLTKYLIKKSYVDALEQQTEITMKKGSLIVKNLEQNLFQQVSNQLQTVQTTFQTQLNIDSYYGSSFYNQQFPYSLKNNQYFLINENVNSSIEAENEKWSQQLKQKFYQNTDITFQTFQYAAFDNADKQPTSNNYLKAVENAQYILNYQESDPFLGQECIVLSQVIKDKQKNFVGIIGTYILTSQLQKIIDIENLNLYEYILIADNSGNLFLNPFDNNKQKIYDLNELQISEQQWKNIINQDSDQMKTLTNSNEQKFYITSSSLSTIPDKNLYVIIFQYETDAQNQLDLINQQINDIFQIKQYYSLIIIVLTSAFITVGSYYYIYNTVKPFQKLTAAAKYLGGNIEQLRNNRNALNNKKYLDLEYLTAEENIRALIDKYYKIRKGIKNHDRKLNKIENKENPFYHLIEQNQEQTEDNRVKEPLFSDLLIELYDLDLKEAIELTEKLHKQQEENNQNIYLENEYNNNNDVETVQKVIDLFQISLEQNDDILRQIGEDIKNHQEEQLKQFEQHGKNSQNNFVPQKNYKLIAKYLKQGQNAILQHILKGTQLEIKQN</sequence>
<feature type="transmembrane region" description="Helical" evidence="2">
    <location>
        <begin position="141"/>
        <end position="163"/>
    </location>
</feature>
<feature type="compositionally biased region" description="Acidic residues" evidence="1">
    <location>
        <begin position="1"/>
        <end position="28"/>
    </location>
</feature>
<comment type="caution">
    <text evidence="3">The sequence shown here is derived from an EMBL/GenBank/DDBJ whole genome shotgun (WGS) entry which is preliminary data.</text>
</comment>
<evidence type="ECO:0000313" key="4">
    <source>
        <dbReference type="Proteomes" id="UP000054937"/>
    </source>
</evidence>
<proteinExistence type="predicted"/>
<dbReference type="Gene3D" id="3.30.450.20">
    <property type="entry name" value="PAS domain"/>
    <property type="match status" value="1"/>
</dbReference>
<evidence type="ECO:0000313" key="3">
    <source>
        <dbReference type="EMBL" id="KRW99868.1"/>
    </source>
</evidence>
<evidence type="ECO:0000256" key="1">
    <source>
        <dbReference type="SAM" id="MobiDB-lite"/>
    </source>
</evidence>